<comment type="caution">
    <text evidence="2">The sequence shown here is derived from an EMBL/GenBank/DDBJ whole genome shotgun (WGS) entry which is preliminary data.</text>
</comment>
<proteinExistence type="predicted"/>
<evidence type="ECO:0000256" key="1">
    <source>
        <dbReference type="SAM" id="MobiDB-lite"/>
    </source>
</evidence>
<evidence type="ECO:0000313" key="2">
    <source>
        <dbReference type="EMBL" id="CAJ1401206.1"/>
    </source>
</evidence>
<protein>
    <submittedName>
        <fullName evidence="2">Uncharacterized protein</fullName>
    </submittedName>
</protein>
<sequence>MLMCPVAMAHTGWMESADSKQVVKKLQGIIAQTFSGSQDPEATDCLHVIDYLASSLPDPAFKASLQSLFTTARHLSPGWVPPVAVTQAPAAPAAMQVVDGWLSIWALGHADSSAVKGRSNMVSILEVAFSILENTFNSAQSPVAVLFHEVPGQTITDFSVRLSVGFTRVLAAKVVLLAMMQLCQEEVSHVLPVLCSLFFVKFTYNPAPSDELQRCRSLAAKFQVSESTRPDPIQIFHTLSEGLKRAGADVTTGLPGKMKEYNAMTNVQSQSISDLEARVVCALPCQTEEFRKGLAYHWQNYKNAESAVPMKMFNFLNADMPQEASGVWKDILSPSPEKNEEFLLHLVAVFLKNLKDLIRLRKKPNLRYGASKLRVGDPVSAYRQACLWVHFRPQMQQEMSNQEFEHLQKLFRREGFERELTDRVKPMNPTLKLQNFRFICVHLGRDAPVKEQSQLDEAQEEAELQQEKASLRLFEAKLEKDQSTWVKYKAALYEYSSTQRIGKVEFLRAQDQELTAKAAELQDGTLPVKLLSKGEHIAPFVGQASAAWLESVMIAAPAAFTVYIVNLTSLGSAALRAGPECVRVIADACAHCPERAFAILIGPNVAGHGHTHDDTYCEKAQDDTAQLLKQEEHGLRVRRGQIVFGQDSISSRTRSGAHIMWMCMSNQRKNENEVACEFEKSSLWHRRVIAGVQMKPNGEFVLPFAGVPPTSAENLAKAQMFKQHISGVDLINKFKESLWKGMQVNPKNGAVYVDVLPYDDSVLLSTVQSLSKSKPKEPQEMVITCVWARGDQEQDKRRSNADWLKDSTRRAIDRTVRGKLLIIPGHQLRDFQPEGSTPVNDTKLYHLTFPTADGHLAFRQKALDEWGPKFARLKQDYDKSTEKHNREFNPSGTPFKGDAQNKRAAPLEDIEAEGDPFPEECVVDA</sequence>
<dbReference type="Proteomes" id="UP001178507">
    <property type="component" value="Unassembled WGS sequence"/>
</dbReference>
<reference evidence="2" key="1">
    <citation type="submission" date="2023-08" db="EMBL/GenBank/DDBJ databases">
        <authorList>
            <person name="Chen Y."/>
            <person name="Shah S."/>
            <person name="Dougan E. K."/>
            <person name="Thang M."/>
            <person name="Chan C."/>
        </authorList>
    </citation>
    <scope>NUCLEOTIDE SEQUENCE</scope>
</reference>
<dbReference type="AlphaFoldDB" id="A0AA36J9Y1"/>
<feature type="non-terminal residue" evidence="2">
    <location>
        <position position="925"/>
    </location>
</feature>
<evidence type="ECO:0000313" key="3">
    <source>
        <dbReference type="Proteomes" id="UP001178507"/>
    </source>
</evidence>
<dbReference type="EMBL" id="CAUJNA010003404">
    <property type="protein sequence ID" value="CAJ1401206.1"/>
    <property type="molecule type" value="Genomic_DNA"/>
</dbReference>
<accession>A0AA36J9Y1</accession>
<name>A0AA36J9Y1_9DINO</name>
<feature type="region of interest" description="Disordered" evidence="1">
    <location>
        <begin position="877"/>
        <end position="925"/>
    </location>
</feature>
<feature type="compositionally biased region" description="Acidic residues" evidence="1">
    <location>
        <begin position="908"/>
        <end position="925"/>
    </location>
</feature>
<keyword evidence="3" id="KW-1185">Reference proteome</keyword>
<gene>
    <name evidence="2" type="ORF">EVOR1521_LOCUS24397</name>
</gene>
<feature type="compositionally biased region" description="Basic and acidic residues" evidence="1">
    <location>
        <begin position="877"/>
        <end position="887"/>
    </location>
</feature>
<organism evidence="2 3">
    <name type="scientific">Effrenium voratum</name>
    <dbReference type="NCBI Taxonomy" id="2562239"/>
    <lineage>
        <taxon>Eukaryota</taxon>
        <taxon>Sar</taxon>
        <taxon>Alveolata</taxon>
        <taxon>Dinophyceae</taxon>
        <taxon>Suessiales</taxon>
        <taxon>Symbiodiniaceae</taxon>
        <taxon>Effrenium</taxon>
    </lineage>
</organism>